<gene>
    <name evidence="1" type="ORF">SDC9_49392</name>
</gene>
<reference evidence="1" key="1">
    <citation type="submission" date="2019-08" db="EMBL/GenBank/DDBJ databases">
        <authorList>
            <person name="Kucharzyk K."/>
            <person name="Murdoch R.W."/>
            <person name="Higgins S."/>
            <person name="Loffler F."/>
        </authorList>
    </citation>
    <scope>NUCLEOTIDE SEQUENCE</scope>
</reference>
<organism evidence="1">
    <name type="scientific">bioreactor metagenome</name>
    <dbReference type="NCBI Taxonomy" id="1076179"/>
    <lineage>
        <taxon>unclassified sequences</taxon>
        <taxon>metagenomes</taxon>
        <taxon>ecological metagenomes</taxon>
    </lineage>
</organism>
<protein>
    <submittedName>
        <fullName evidence="1">Uncharacterized protein</fullName>
    </submittedName>
</protein>
<dbReference type="AlphaFoldDB" id="A0A644WH89"/>
<evidence type="ECO:0000313" key="1">
    <source>
        <dbReference type="EMBL" id="MPM03132.1"/>
    </source>
</evidence>
<name>A0A644WH89_9ZZZZ</name>
<proteinExistence type="predicted"/>
<accession>A0A644WH89</accession>
<comment type="caution">
    <text evidence="1">The sequence shown here is derived from an EMBL/GenBank/DDBJ whole genome shotgun (WGS) entry which is preliminary data.</text>
</comment>
<dbReference type="EMBL" id="VSSQ01000927">
    <property type="protein sequence ID" value="MPM03132.1"/>
    <property type="molecule type" value="Genomic_DNA"/>
</dbReference>
<sequence>MSKDRSAEVDDELQRLYDAGFSTVLPERAAQSTKINGDYLTKDEYVSYNKAKGQTALSLVSRFMNSSDYRKFTDEERADAIADIYTYANDRAKKSILESRGETYDSDWDAESELSDIPQYLAVKDSFSKASKNRDYSAIDALIPKYDNLTDKAKDVLDSSAGRLDQIAEAQSAGVDSEQWYAAYDVWKDFDDTKKEGYSATDKATDFAKWVDGANLTDDQKTMLKDQLTYSSGFKASAKSYEALTGAGLSSEAAADVYSIVSSLTPAEGKSNVSTKQRFSAISNMSDLDDKQKLLAMFGFDTDTDNTYERYDAASKAGISTSEWSTMTGKLDSSVSQADLKGAIGSMPWSASQKRAAWNIYKDTKHWKTASPW</sequence>